<dbReference type="InterPro" id="IPR050090">
    <property type="entry name" value="Tyrosine_recombinase_XerCD"/>
</dbReference>
<dbReference type="CDD" id="cd01192">
    <property type="entry name" value="INT_C_like_3"/>
    <property type="match status" value="1"/>
</dbReference>
<dbReference type="PANTHER" id="PTHR30349">
    <property type="entry name" value="PHAGE INTEGRASE-RELATED"/>
    <property type="match status" value="1"/>
</dbReference>
<dbReference type="RefSeq" id="WP_173730163.1">
    <property type="nucleotide sequence ID" value="NZ_JABTTE010000003.1"/>
</dbReference>
<dbReference type="InterPro" id="IPR013762">
    <property type="entry name" value="Integrase-like_cat_sf"/>
</dbReference>
<dbReference type="SUPFAM" id="SSF56349">
    <property type="entry name" value="DNA breaking-rejoining enzymes"/>
    <property type="match status" value="1"/>
</dbReference>
<evidence type="ECO:0000256" key="1">
    <source>
        <dbReference type="ARBA" id="ARBA00023172"/>
    </source>
</evidence>
<keyword evidence="1" id="KW-0233">DNA recombination</keyword>
<sequence>MKYVEPIKNIADIKAMKRLLRQHSQRDLLFFVFGINTGMRVSDLLSLKVCDVWDGEDVKEFVYVKNGSVNDALTPFYINNSVKKELKKYLAQADLKKDDYLFISKKNEKPITRQQAYRIINSAAKEVGIPGNIGTHTLRKTFGYHAYRKGIAISILSRIFNHQSSSETLHYIGIDKNENYLVKVDVNL</sequence>
<comment type="caution">
    <text evidence="3">The sequence shown here is derived from an EMBL/GenBank/DDBJ whole genome shotgun (WGS) entry which is preliminary data.</text>
</comment>
<dbReference type="AlphaFoldDB" id="A0A8J8KAU1"/>
<feature type="domain" description="Tyr recombinase" evidence="2">
    <location>
        <begin position="1"/>
        <end position="184"/>
    </location>
</feature>
<dbReference type="GO" id="GO:0015074">
    <property type="term" value="P:DNA integration"/>
    <property type="evidence" value="ECO:0007669"/>
    <property type="project" value="InterPro"/>
</dbReference>
<reference evidence="3" key="1">
    <citation type="submission" date="2020-06" db="EMBL/GenBank/DDBJ databases">
        <title>A novel thermopfilic bacterium from Erzurum, Turkey.</title>
        <authorList>
            <person name="Adiguzel A."/>
            <person name="Ay H."/>
            <person name="Baltaci M.O."/>
        </authorList>
    </citation>
    <scope>NUCLEOTIDE SEQUENCE</scope>
    <source>
        <strain evidence="3">P2</strain>
    </source>
</reference>
<organism evidence="3 4">
    <name type="scientific">Calidifontibacillus erzurumensis</name>
    <dbReference type="NCBI Taxonomy" id="2741433"/>
    <lineage>
        <taxon>Bacteria</taxon>
        <taxon>Bacillati</taxon>
        <taxon>Bacillota</taxon>
        <taxon>Bacilli</taxon>
        <taxon>Bacillales</taxon>
        <taxon>Bacillaceae</taxon>
        <taxon>Calidifontibacillus/Schinkia group</taxon>
        <taxon>Calidifontibacillus</taxon>
    </lineage>
</organism>
<dbReference type="PROSITE" id="PS51898">
    <property type="entry name" value="TYR_RECOMBINASE"/>
    <property type="match status" value="1"/>
</dbReference>
<evidence type="ECO:0000313" key="4">
    <source>
        <dbReference type="Proteomes" id="UP000625804"/>
    </source>
</evidence>
<dbReference type="GO" id="GO:0003677">
    <property type="term" value="F:DNA binding"/>
    <property type="evidence" value="ECO:0007669"/>
    <property type="project" value="InterPro"/>
</dbReference>
<dbReference type="Pfam" id="PF00589">
    <property type="entry name" value="Phage_integrase"/>
    <property type="match status" value="1"/>
</dbReference>
<dbReference type="GO" id="GO:0006310">
    <property type="term" value="P:DNA recombination"/>
    <property type="evidence" value="ECO:0007669"/>
    <property type="project" value="UniProtKB-KW"/>
</dbReference>
<name>A0A8J8KAU1_9BACI</name>
<dbReference type="InterPro" id="IPR002104">
    <property type="entry name" value="Integrase_catalytic"/>
</dbReference>
<proteinExistence type="predicted"/>
<evidence type="ECO:0000313" key="3">
    <source>
        <dbReference type="EMBL" id="NSL50962.1"/>
    </source>
</evidence>
<protein>
    <submittedName>
        <fullName evidence="3">Site-specific integrase</fullName>
    </submittedName>
</protein>
<dbReference type="Gene3D" id="1.10.443.10">
    <property type="entry name" value="Intergrase catalytic core"/>
    <property type="match status" value="1"/>
</dbReference>
<accession>A0A8J8KAU1</accession>
<dbReference type="PANTHER" id="PTHR30349:SF82">
    <property type="entry name" value="INTEGRASE_RECOMBINASE YOEC-RELATED"/>
    <property type="match status" value="1"/>
</dbReference>
<dbReference type="Proteomes" id="UP000625804">
    <property type="component" value="Unassembled WGS sequence"/>
</dbReference>
<evidence type="ECO:0000259" key="2">
    <source>
        <dbReference type="PROSITE" id="PS51898"/>
    </source>
</evidence>
<dbReference type="InterPro" id="IPR011010">
    <property type="entry name" value="DNA_brk_join_enz"/>
</dbReference>
<dbReference type="EMBL" id="JABTTE010000003">
    <property type="protein sequence ID" value="NSL50962.1"/>
    <property type="molecule type" value="Genomic_DNA"/>
</dbReference>
<gene>
    <name evidence="3" type="ORF">HR057_04180</name>
</gene>
<keyword evidence="4" id="KW-1185">Reference proteome</keyword>